<comment type="caution">
    <text evidence="2">The sequence shown here is derived from an EMBL/GenBank/DDBJ whole genome shotgun (WGS) entry which is preliminary data.</text>
</comment>
<dbReference type="InterPro" id="IPR029057">
    <property type="entry name" value="PRTase-like"/>
</dbReference>
<name>A0A1V6S0T0_9EURO</name>
<accession>A0A1V6S0T0</accession>
<proteinExistence type="predicted"/>
<dbReference type="AlphaFoldDB" id="A0A1V6S0T0"/>
<evidence type="ECO:0000313" key="3">
    <source>
        <dbReference type="Proteomes" id="UP000191518"/>
    </source>
</evidence>
<feature type="domain" description="Phosphoribosyltransferase" evidence="1">
    <location>
        <begin position="49"/>
        <end position="202"/>
    </location>
</feature>
<dbReference type="STRING" id="29845.A0A1V6S0T0"/>
<dbReference type="Proteomes" id="UP000191518">
    <property type="component" value="Unassembled WGS sequence"/>
</dbReference>
<dbReference type="Gene3D" id="3.40.50.2020">
    <property type="match status" value="1"/>
</dbReference>
<gene>
    <name evidence="2" type="ORF">PENVUL_c012G09608</name>
</gene>
<organism evidence="2 3">
    <name type="scientific">Penicillium vulpinum</name>
    <dbReference type="NCBI Taxonomy" id="29845"/>
    <lineage>
        <taxon>Eukaryota</taxon>
        <taxon>Fungi</taxon>
        <taxon>Dikarya</taxon>
        <taxon>Ascomycota</taxon>
        <taxon>Pezizomycotina</taxon>
        <taxon>Eurotiomycetes</taxon>
        <taxon>Eurotiomycetidae</taxon>
        <taxon>Eurotiales</taxon>
        <taxon>Aspergillaceae</taxon>
        <taxon>Penicillium</taxon>
    </lineage>
</organism>
<protein>
    <recommendedName>
        <fullName evidence="1">Phosphoribosyltransferase domain-containing protein</fullName>
    </recommendedName>
</protein>
<dbReference type="CDD" id="cd06223">
    <property type="entry name" value="PRTases_typeI"/>
    <property type="match status" value="1"/>
</dbReference>
<dbReference type="Pfam" id="PF14681">
    <property type="entry name" value="UPRTase"/>
    <property type="match status" value="1"/>
</dbReference>
<dbReference type="SUPFAM" id="SSF53271">
    <property type="entry name" value="PRTase-like"/>
    <property type="match status" value="1"/>
</dbReference>
<evidence type="ECO:0000259" key="1">
    <source>
        <dbReference type="Pfam" id="PF14681"/>
    </source>
</evidence>
<reference evidence="3" key="1">
    <citation type="journal article" date="2017" name="Nat. Microbiol.">
        <title>Global analysis of biosynthetic gene clusters reveals vast potential of secondary metabolite production in Penicillium species.</title>
        <authorList>
            <person name="Nielsen J.C."/>
            <person name="Grijseels S."/>
            <person name="Prigent S."/>
            <person name="Ji B."/>
            <person name="Dainat J."/>
            <person name="Nielsen K.F."/>
            <person name="Frisvad J.C."/>
            <person name="Workman M."/>
            <person name="Nielsen J."/>
        </authorList>
    </citation>
    <scope>NUCLEOTIDE SEQUENCE [LARGE SCALE GENOMIC DNA]</scope>
    <source>
        <strain evidence="3">IBT 29486</strain>
    </source>
</reference>
<evidence type="ECO:0000313" key="2">
    <source>
        <dbReference type="EMBL" id="OQE07641.1"/>
    </source>
</evidence>
<keyword evidence="3" id="KW-1185">Reference proteome</keyword>
<dbReference type="EMBL" id="MDYP01000012">
    <property type="protein sequence ID" value="OQE07641.1"/>
    <property type="molecule type" value="Genomic_DNA"/>
</dbReference>
<sequence length="276" mass="29970">MTISAPIIELPQTPTLTTLMTTFCSPSSTPKIMQDTIHALTHEIISAAKSHDTTLTQSFTTMIPILHGALPMFVAAQPLLPATSCILARCSKAKGTQDVVVDWLGRRPFPPESDDGKILVLDTIIATGDTVVKLCEELWEMSGQKSRSVVVLCTYAAPDALEKVARCPVVEYVLVGRRAERCDERGYLVPYTNGDIGDKIYGGEWSKKAKTGNIVVAAGEDMASVLLGVQSLLVENGGLWKLTENGSAIEREIQFSGFKEAWVGLHCQLEFENTAD</sequence>
<dbReference type="InterPro" id="IPR000836">
    <property type="entry name" value="PRTase_dom"/>
</dbReference>